<dbReference type="InterPro" id="IPR018062">
    <property type="entry name" value="HTH_AraC-typ_CS"/>
</dbReference>
<sequence length="284" mass="32117">MAMQRKEAQQVCWSISLKSPPKVMIIGTATHGEQALMEQYHSNVWVLLLFRYAGELAVDDYVLPVQPGYCGVFPPDATLTLHYQGRSTHHYAHLTLPGGRGEPEVPIAAITDLGTDFARFEEQYEAAICAYPGSPERTNMLLWDLLWQLTERTPIQQHASTTRHPALRRALELIELRLSDTIRIASLAEDVHISHRQLSNLFHDTLGTTITGYIRHRRIERAQMLLTQTNQPIKQIATAVGIPDLHHFNKIIRRELGDAPRRLRSLPASQAHLSSNSIFTQSQP</sequence>
<dbReference type="PANTHER" id="PTHR46796">
    <property type="entry name" value="HTH-TYPE TRANSCRIPTIONAL ACTIVATOR RHAS-RELATED"/>
    <property type="match status" value="1"/>
</dbReference>
<gene>
    <name evidence="5" type="ORF">KDA_50920</name>
</gene>
<evidence type="ECO:0000313" key="6">
    <source>
        <dbReference type="Proteomes" id="UP000287171"/>
    </source>
</evidence>
<dbReference type="SUPFAM" id="SSF46689">
    <property type="entry name" value="Homeodomain-like"/>
    <property type="match status" value="2"/>
</dbReference>
<organism evidence="5 6">
    <name type="scientific">Dictyobacter alpinus</name>
    <dbReference type="NCBI Taxonomy" id="2014873"/>
    <lineage>
        <taxon>Bacteria</taxon>
        <taxon>Bacillati</taxon>
        <taxon>Chloroflexota</taxon>
        <taxon>Ktedonobacteria</taxon>
        <taxon>Ktedonobacterales</taxon>
        <taxon>Dictyobacteraceae</taxon>
        <taxon>Dictyobacter</taxon>
    </lineage>
</organism>
<evidence type="ECO:0000256" key="3">
    <source>
        <dbReference type="ARBA" id="ARBA00023163"/>
    </source>
</evidence>
<accession>A0A402BDY0</accession>
<evidence type="ECO:0000256" key="2">
    <source>
        <dbReference type="ARBA" id="ARBA00023125"/>
    </source>
</evidence>
<dbReference type="SMART" id="SM00342">
    <property type="entry name" value="HTH_ARAC"/>
    <property type="match status" value="1"/>
</dbReference>
<dbReference type="GO" id="GO:0043565">
    <property type="term" value="F:sequence-specific DNA binding"/>
    <property type="evidence" value="ECO:0007669"/>
    <property type="project" value="InterPro"/>
</dbReference>
<dbReference type="InterPro" id="IPR018060">
    <property type="entry name" value="HTH_AraC"/>
</dbReference>
<name>A0A402BDY0_9CHLR</name>
<dbReference type="EMBL" id="BIFT01000002">
    <property type="protein sequence ID" value="GCE29608.1"/>
    <property type="molecule type" value="Genomic_DNA"/>
</dbReference>
<comment type="caution">
    <text evidence="5">The sequence shown here is derived from an EMBL/GenBank/DDBJ whole genome shotgun (WGS) entry which is preliminary data.</text>
</comment>
<reference evidence="6" key="1">
    <citation type="submission" date="2018-12" db="EMBL/GenBank/DDBJ databases">
        <title>Tengunoibacter tsumagoiensis gen. nov., sp. nov., Dictyobacter kobayashii sp. nov., D. alpinus sp. nov., and D. joshuensis sp. nov. and description of Dictyobacteraceae fam. nov. within the order Ktedonobacterales isolated from Tengu-no-mugimeshi.</title>
        <authorList>
            <person name="Wang C.M."/>
            <person name="Zheng Y."/>
            <person name="Sakai Y."/>
            <person name="Toyoda A."/>
            <person name="Minakuchi Y."/>
            <person name="Abe K."/>
            <person name="Yokota A."/>
            <person name="Yabe S."/>
        </authorList>
    </citation>
    <scope>NUCLEOTIDE SEQUENCE [LARGE SCALE GENOMIC DNA]</scope>
    <source>
        <strain evidence="6">Uno16</strain>
    </source>
</reference>
<dbReference type="Gene3D" id="1.10.10.60">
    <property type="entry name" value="Homeodomain-like"/>
    <property type="match status" value="1"/>
</dbReference>
<protein>
    <recommendedName>
        <fullName evidence="4">HTH araC/xylS-type domain-containing protein</fullName>
    </recommendedName>
</protein>
<evidence type="ECO:0000256" key="1">
    <source>
        <dbReference type="ARBA" id="ARBA00023015"/>
    </source>
</evidence>
<dbReference type="AlphaFoldDB" id="A0A402BDY0"/>
<feature type="domain" description="HTH araC/xylS-type" evidence="4">
    <location>
        <begin position="168"/>
        <end position="266"/>
    </location>
</feature>
<keyword evidence="3" id="KW-0804">Transcription</keyword>
<dbReference type="Pfam" id="PF12833">
    <property type="entry name" value="HTH_18"/>
    <property type="match status" value="1"/>
</dbReference>
<dbReference type="OrthoDB" id="151060at2"/>
<proteinExistence type="predicted"/>
<evidence type="ECO:0000313" key="5">
    <source>
        <dbReference type="EMBL" id="GCE29608.1"/>
    </source>
</evidence>
<evidence type="ECO:0000259" key="4">
    <source>
        <dbReference type="PROSITE" id="PS01124"/>
    </source>
</evidence>
<dbReference type="GO" id="GO:0003700">
    <property type="term" value="F:DNA-binding transcription factor activity"/>
    <property type="evidence" value="ECO:0007669"/>
    <property type="project" value="InterPro"/>
</dbReference>
<dbReference type="InterPro" id="IPR009057">
    <property type="entry name" value="Homeodomain-like_sf"/>
</dbReference>
<dbReference type="PROSITE" id="PS00041">
    <property type="entry name" value="HTH_ARAC_FAMILY_1"/>
    <property type="match status" value="1"/>
</dbReference>
<dbReference type="PROSITE" id="PS01124">
    <property type="entry name" value="HTH_ARAC_FAMILY_2"/>
    <property type="match status" value="1"/>
</dbReference>
<keyword evidence="6" id="KW-1185">Reference proteome</keyword>
<dbReference type="PANTHER" id="PTHR46796:SF6">
    <property type="entry name" value="ARAC SUBFAMILY"/>
    <property type="match status" value="1"/>
</dbReference>
<keyword evidence="2" id="KW-0238">DNA-binding</keyword>
<keyword evidence="1" id="KW-0805">Transcription regulation</keyword>
<dbReference type="InterPro" id="IPR050204">
    <property type="entry name" value="AraC_XylS_family_regulators"/>
</dbReference>
<dbReference type="Proteomes" id="UP000287171">
    <property type="component" value="Unassembled WGS sequence"/>
</dbReference>